<dbReference type="Proteomes" id="UP001163603">
    <property type="component" value="Chromosome 15"/>
</dbReference>
<dbReference type="EMBL" id="CM047750">
    <property type="protein sequence ID" value="KAJ0007173.1"/>
    <property type="molecule type" value="Genomic_DNA"/>
</dbReference>
<sequence>MATENFSSANFLGQGGFGCFHKGVLPNGIVVAIKQLKAGSGQGEHEFRAEMGDQIWNWPTRMKTALGSARGLHEDCHPKIINRDIKSANILIDNNFEAKVADFGLAKYFPDTDTHVKTITSCYLEPILSATSHEHSPKCSYLDPEYAASGKVTDKSDVYSFGVVLVEFITRETAFLWHS</sequence>
<proteinExistence type="predicted"/>
<protein>
    <submittedName>
        <fullName evidence="1">Uncharacterized protein</fullName>
    </submittedName>
</protein>
<gene>
    <name evidence="1" type="ORF">Pint_29791</name>
</gene>
<name>A0ACC0WY93_9ROSI</name>
<evidence type="ECO:0000313" key="1">
    <source>
        <dbReference type="EMBL" id="KAJ0007173.1"/>
    </source>
</evidence>
<evidence type="ECO:0000313" key="2">
    <source>
        <dbReference type="Proteomes" id="UP001163603"/>
    </source>
</evidence>
<organism evidence="1 2">
    <name type="scientific">Pistacia integerrima</name>
    <dbReference type="NCBI Taxonomy" id="434235"/>
    <lineage>
        <taxon>Eukaryota</taxon>
        <taxon>Viridiplantae</taxon>
        <taxon>Streptophyta</taxon>
        <taxon>Embryophyta</taxon>
        <taxon>Tracheophyta</taxon>
        <taxon>Spermatophyta</taxon>
        <taxon>Magnoliopsida</taxon>
        <taxon>eudicotyledons</taxon>
        <taxon>Gunneridae</taxon>
        <taxon>Pentapetalae</taxon>
        <taxon>rosids</taxon>
        <taxon>malvids</taxon>
        <taxon>Sapindales</taxon>
        <taxon>Anacardiaceae</taxon>
        <taxon>Pistacia</taxon>
    </lineage>
</organism>
<accession>A0ACC0WY93</accession>
<comment type="caution">
    <text evidence="1">The sequence shown here is derived from an EMBL/GenBank/DDBJ whole genome shotgun (WGS) entry which is preliminary data.</text>
</comment>
<keyword evidence="2" id="KW-1185">Reference proteome</keyword>
<reference evidence="2" key="1">
    <citation type="journal article" date="2023" name="G3 (Bethesda)">
        <title>Genome assembly and association tests identify interacting loci associated with vigor, precocity, and sex in interspecific pistachio rootstocks.</title>
        <authorList>
            <person name="Palmer W."/>
            <person name="Jacygrad E."/>
            <person name="Sagayaradj S."/>
            <person name="Cavanaugh K."/>
            <person name="Han R."/>
            <person name="Bertier L."/>
            <person name="Beede B."/>
            <person name="Kafkas S."/>
            <person name="Golino D."/>
            <person name="Preece J."/>
            <person name="Michelmore R."/>
        </authorList>
    </citation>
    <scope>NUCLEOTIDE SEQUENCE [LARGE SCALE GENOMIC DNA]</scope>
</reference>